<sequence>MMNGIKAGLELQKISISMGKVYKTLSTLSGKMQDNLDVYDNKEDFYVLAYTCRVAILDRIQANDWIQMQIPIRIPTSMFTSRKETIATGLNLTIGKLKELASSNNTVAYNIEEILQKRKLFYDFEKMLPPNIKDKL</sequence>
<reference evidence="1 2" key="1">
    <citation type="submission" date="2024-03" db="EMBL/GenBank/DDBJ databases">
        <title>Human intestinal bacterial collection.</title>
        <authorList>
            <person name="Pauvert C."/>
            <person name="Hitch T.C.A."/>
            <person name="Clavel T."/>
        </authorList>
    </citation>
    <scope>NUCLEOTIDE SEQUENCE [LARGE SCALE GENOMIC DNA]</scope>
    <source>
        <strain evidence="1 2">CLA-KB-H122</strain>
    </source>
</reference>
<protein>
    <submittedName>
        <fullName evidence="1">Uncharacterized protein</fullName>
    </submittedName>
</protein>
<gene>
    <name evidence="1" type="ORF">WMO46_05245</name>
</gene>
<organism evidence="1 2">
    <name type="scientific">Alistipes intestinihominis</name>
    <dbReference type="NCBI Taxonomy" id="3133172"/>
    <lineage>
        <taxon>Bacteria</taxon>
        <taxon>Pseudomonadati</taxon>
        <taxon>Bacteroidota</taxon>
        <taxon>Bacteroidia</taxon>
        <taxon>Bacteroidales</taxon>
        <taxon>Rikenellaceae</taxon>
        <taxon>Alistipes</taxon>
    </lineage>
</organism>
<keyword evidence="2" id="KW-1185">Reference proteome</keyword>
<dbReference type="GeneID" id="78178312"/>
<evidence type="ECO:0000313" key="1">
    <source>
        <dbReference type="EMBL" id="MEQ2544351.1"/>
    </source>
</evidence>
<dbReference type="EMBL" id="JBBMFL010000004">
    <property type="protein sequence ID" value="MEQ2544351.1"/>
    <property type="molecule type" value="Genomic_DNA"/>
</dbReference>
<proteinExistence type="predicted"/>
<name>A0ABV1GVB6_9BACT</name>
<evidence type="ECO:0000313" key="2">
    <source>
        <dbReference type="Proteomes" id="UP001460202"/>
    </source>
</evidence>
<dbReference type="Proteomes" id="UP001460202">
    <property type="component" value="Unassembled WGS sequence"/>
</dbReference>
<accession>A0ABV1GVB6</accession>
<dbReference type="RefSeq" id="WP_129649722.1">
    <property type="nucleotide sequence ID" value="NZ_JBBMFL010000004.1"/>
</dbReference>
<comment type="caution">
    <text evidence="1">The sequence shown here is derived from an EMBL/GenBank/DDBJ whole genome shotgun (WGS) entry which is preliminary data.</text>
</comment>